<accession>A0A841DTK9</accession>
<dbReference type="SUPFAM" id="SSF48498">
    <property type="entry name" value="Tetracyclin repressor-like, C-terminal domain"/>
    <property type="match status" value="1"/>
</dbReference>
<evidence type="ECO:0000313" key="7">
    <source>
        <dbReference type="Proteomes" id="UP000558997"/>
    </source>
</evidence>
<dbReference type="InterPro" id="IPR004111">
    <property type="entry name" value="Repressor_TetR_C"/>
</dbReference>
<keyword evidence="7" id="KW-1185">Reference proteome</keyword>
<dbReference type="GO" id="GO:0000976">
    <property type="term" value="F:transcription cis-regulatory region binding"/>
    <property type="evidence" value="ECO:0007669"/>
    <property type="project" value="TreeGrafter"/>
</dbReference>
<sequence length="284" mass="30911">MDTCQVCGRELERSEVGRPRRYCSRACRSKAYRQRVAAAPTNADTMHVVGGSAPAAGGLTVSGIVGAAVALGDLEGADAVSMRRIAERLGAGVMSLYRHVRSQVELVDLMVDQVFGERELPDLAHWSGPPGWRAKLELSARTEWDVYRAHPWVARLVASTTRPPLAPNRMAYTDWRIRALDDTGLPFATMAQISFVVSTQVHGAALGLEAETEALRTSDLSRDEWTANRQGAVELALSTGRLPMIARFGRPEYEASTPDRIFDFGLTRLLDGIAALIPGEAPAR</sequence>
<dbReference type="InterPro" id="IPR050109">
    <property type="entry name" value="HTH-type_TetR-like_transc_reg"/>
</dbReference>
<dbReference type="AlphaFoldDB" id="A0A841DTK9"/>
<evidence type="ECO:0000256" key="4">
    <source>
        <dbReference type="PROSITE-ProRule" id="PRU00335"/>
    </source>
</evidence>
<dbReference type="Pfam" id="PF00440">
    <property type="entry name" value="TetR_N"/>
    <property type="match status" value="1"/>
</dbReference>
<dbReference type="SUPFAM" id="SSF46689">
    <property type="entry name" value="Homeodomain-like"/>
    <property type="match status" value="1"/>
</dbReference>
<proteinExistence type="predicted"/>
<dbReference type="PROSITE" id="PS50977">
    <property type="entry name" value="HTH_TETR_2"/>
    <property type="match status" value="1"/>
</dbReference>
<gene>
    <name evidence="6" type="ORF">HDA44_002019</name>
</gene>
<evidence type="ECO:0000259" key="5">
    <source>
        <dbReference type="PROSITE" id="PS50977"/>
    </source>
</evidence>
<protein>
    <submittedName>
        <fullName evidence="6">AcrR family transcriptional regulator</fullName>
    </submittedName>
</protein>
<feature type="DNA-binding region" description="H-T-H motif" evidence="4">
    <location>
        <begin position="81"/>
        <end position="100"/>
    </location>
</feature>
<dbReference type="Pfam" id="PF02909">
    <property type="entry name" value="TetR_C_1"/>
    <property type="match status" value="1"/>
</dbReference>
<keyword evidence="3" id="KW-0804">Transcription</keyword>
<evidence type="ECO:0000256" key="1">
    <source>
        <dbReference type="ARBA" id="ARBA00023015"/>
    </source>
</evidence>
<dbReference type="InterPro" id="IPR009057">
    <property type="entry name" value="Homeodomain-like_sf"/>
</dbReference>
<dbReference type="GO" id="GO:0045892">
    <property type="term" value="P:negative regulation of DNA-templated transcription"/>
    <property type="evidence" value="ECO:0007669"/>
    <property type="project" value="InterPro"/>
</dbReference>
<evidence type="ECO:0000313" key="6">
    <source>
        <dbReference type="EMBL" id="MBB5978678.1"/>
    </source>
</evidence>
<dbReference type="InterPro" id="IPR001647">
    <property type="entry name" value="HTH_TetR"/>
</dbReference>
<name>A0A841DTK9_9ACTN</name>
<dbReference type="Proteomes" id="UP000558997">
    <property type="component" value="Unassembled WGS sequence"/>
</dbReference>
<evidence type="ECO:0000256" key="3">
    <source>
        <dbReference type="ARBA" id="ARBA00023163"/>
    </source>
</evidence>
<evidence type="ECO:0000256" key="2">
    <source>
        <dbReference type="ARBA" id="ARBA00023125"/>
    </source>
</evidence>
<keyword evidence="2 4" id="KW-0238">DNA-binding</keyword>
<organism evidence="6 7">
    <name type="scientific">Kribbella solani</name>
    <dbReference type="NCBI Taxonomy" id="236067"/>
    <lineage>
        <taxon>Bacteria</taxon>
        <taxon>Bacillati</taxon>
        <taxon>Actinomycetota</taxon>
        <taxon>Actinomycetes</taxon>
        <taxon>Propionibacteriales</taxon>
        <taxon>Kribbellaceae</taxon>
        <taxon>Kribbella</taxon>
    </lineage>
</organism>
<dbReference type="PANTHER" id="PTHR30055">
    <property type="entry name" value="HTH-TYPE TRANSCRIPTIONAL REGULATOR RUTR"/>
    <property type="match status" value="1"/>
</dbReference>
<dbReference type="GO" id="GO:0003700">
    <property type="term" value="F:DNA-binding transcription factor activity"/>
    <property type="evidence" value="ECO:0007669"/>
    <property type="project" value="TreeGrafter"/>
</dbReference>
<dbReference type="Gene3D" id="1.10.357.10">
    <property type="entry name" value="Tetracycline Repressor, domain 2"/>
    <property type="match status" value="1"/>
</dbReference>
<feature type="domain" description="HTH tetR-type" evidence="5">
    <location>
        <begin position="58"/>
        <end position="118"/>
    </location>
</feature>
<dbReference type="EMBL" id="JACHNF010000001">
    <property type="protein sequence ID" value="MBB5978678.1"/>
    <property type="molecule type" value="Genomic_DNA"/>
</dbReference>
<comment type="caution">
    <text evidence="6">The sequence shown here is derived from an EMBL/GenBank/DDBJ whole genome shotgun (WGS) entry which is preliminary data.</text>
</comment>
<dbReference type="RefSeq" id="WP_184833186.1">
    <property type="nucleotide sequence ID" value="NZ_BAAAVN010000017.1"/>
</dbReference>
<reference evidence="6 7" key="1">
    <citation type="submission" date="2020-08" db="EMBL/GenBank/DDBJ databases">
        <title>Sequencing the genomes of 1000 actinobacteria strains.</title>
        <authorList>
            <person name="Klenk H.-P."/>
        </authorList>
    </citation>
    <scope>NUCLEOTIDE SEQUENCE [LARGE SCALE GENOMIC DNA]</scope>
    <source>
        <strain evidence="6 7">DSM 17294</strain>
    </source>
</reference>
<dbReference type="PANTHER" id="PTHR30055:SF151">
    <property type="entry name" value="TRANSCRIPTIONAL REGULATORY PROTEIN"/>
    <property type="match status" value="1"/>
</dbReference>
<keyword evidence="1" id="KW-0805">Transcription regulation</keyword>
<dbReference type="Gene3D" id="1.10.10.60">
    <property type="entry name" value="Homeodomain-like"/>
    <property type="match status" value="1"/>
</dbReference>
<dbReference type="InterPro" id="IPR036271">
    <property type="entry name" value="Tet_transcr_reg_TetR-rel_C_sf"/>
</dbReference>